<reference evidence="1 2" key="1">
    <citation type="submission" date="2022-08" db="EMBL/GenBank/DDBJ databases">
        <title>Reclassification of Massilia species as members of the genera Telluria, Duganella, Pseudoduganella, Mokoshia gen. nov. and Zemynaea gen. nov. using orthogonal and non-orthogonal genome-based approaches.</title>
        <authorList>
            <person name="Bowman J.P."/>
        </authorList>
    </citation>
    <scope>NUCLEOTIDE SEQUENCE [LARGE SCALE GENOMIC DNA]</scope>
    <source>
        <strain evidence="1 2">JCM 31607</strain>
    </source>
</reference>
<protein>
    <submittedName>
        <fullName evidence="1">Uncharacterized protein</fullName>
    </submittedName>
</protein>
<evidence type="ECO:0000313" key="2">
    <source>
        <dbReference type="Proteomes" id="UP001205861"/>
    </source>
</evidence>
<keyword evidence="2" id="KW-1185">Reference proteome</keyword>
<gene>
    <name evidence="1" type="ORF">NX773_15525</name>
</gene>
<dbReference type="RefSeq" id="WP_258857230.1">
    <property type="nucleotide sequence ID" value="NZ_JANUGV010000004.1"/>
</dbReference>
<dbReference type="Proteomes" id="UP001205861">
    <property type="component" value="Unassembled WGS sequence"/>
</dbReference>
<dbReference type="EMBL" id="JANUGV010000004">
    <property type="protein sequence ID" value="MCS0609577.1"/>
    <property type="molecule type" value="Genomic_DNA"/>
</dbReference>
<sequence length="106" mass="11707">MFTMILMLYLQQGLDVTLQSAAPRGQFATRAQCEAAAVRLRGPLPVPHGYKAAWQDVSCMPIQRNVRVNDTPQPDLAKVLREQPATGCQAEGAWRRVAEMCQGAPR</sequence>
<accession>A0ABT2BM76</accession>
<organism evidence="1 2">
    <name type="scientific">Massilia solisilvae</name>
    <dbReference type="NCBI Taxonomy" id="1811225"/>
    <lineage>
        <taxon>Bacteria</taxon>
        <taxon>Pseudomonadati</taxon>
        <taxon>Pseudomonadota</taxon>
        <taxon>Betaproteobacteria</taxon>
        <taxon>Burkholderiales</taxon>
        <taxon>Oxalobacteraceae</taxon>
        <taxon>Telluria group</taxon>
        <taxon>Massilia</taxon>
    </lineage>
</organism>
<evidence type="ECO:0000313" key="1">
    <source>
        <dbReference type="EMBL" id="MCS0609577.1"/>
    </source>
</evidence>
<proteinExistence type="predicted"/>
<comment type="caution">
    <text evidence="1">The sequence shown here is derived from an EMBL/GenBank/DDBJ whole genome shotgun (WGS) entry which is preliminary data.</text>
</comment>
<name>A0ABT2BM76_9BURK</name>